<evidence type="ECO:0008006" key="5">
    <source>
        <dbReference type="Google" id="ProtNLM"/>
    </source>
</evidence>
<evidence type="ECO:0000256" key="1">
    <source>
        <dbReference type="ARBA" id="ARBA00022723"/>
    </source>
</evidence>
<name>A0A895YIC5_9ACTN</name>
<keyword evidence="4" id="KW-1185">Reference proteome</keyword>
<dbReference type="InterPro" id="IPR002762">
    <property type="entry name" value="CbiX-like"/>
</dbReference>
<proteinExistence type="predicted"/>
<dbReference type="GO" id="GO:0046872">
    <property type="term" value="F:metal ion binding"/>
    <property type="evidence" value="ECO:0007669"/>
    <property type="project" value="UniProtKB-KW"/>
</dbReference>
<dbReference type="EMBL" id="CP070499">
    <property type="protein sequence ID" value="QSB15802.1"/>
    <property type="molecule type" value="Genomic_DNA"/>
</dbReference>
<dbReference type="AlphaFoldDB" id="A0A895YIC5"/>
<dbReference type="Gene3D" id="3.40.50.1400">
    <property type="match status" value="1"/>
</dbReference>
<protein>
    <recommendedName>
        <fullName evidence="5">(2Fe-2S) ferredoxin domain-containing protein</fullName>
    </recommendedName>
</protein>
<dbReference type="GO" id="GO:0016829">
    <property type="term" value="F:lyase activity"/>
    <property type="evidence" value="ECO:0007669"/>
    <property type="project" value="UniProtKB-KW"/>
</dbReference>
<dbReference type="RefSeq" id="WP_239677990.1">
    <property type="nucleotide sequence ID" value="NZ_CP070499.1"/>
</dbReference>
<dbReference type="KEGG" id="nhy:JQS43_05545"/>
<evidence type="ECO:0000313" key="4">
    <source>
        <dbReference type="Proteomes" id="UP000662857"/>
    </source>
</evidence>
<evidence type="ECO:0000256" key="2">
    <source>
        <dbReference type="ARBA" id="ARBA00023239"/>
    </source>
</evidence>
<gene>
    <name evidence="3" type="ORF">JQS43_05545</name>
</gene>
<keyword evidence="2" id="KW-0456">Lyase</keyword>
<dbReference type="SUPFAM" id="SSF52833">
    <property type="entry name" value="Thioredoxin-like"/>
    <property type="match status" value="1"/>
</dbReference>
<reference evidence="3" key="1">
    <citation type="submission" date="2021-02" db="EMBL/GenBank/DDBJ databases">
        <title>Natrosporangium hydrolyticum gen. nov., sp. nov, a haloalkaliphilic actinobacterium from a soda solonchak soil.</title>
        <authorList>
            <person name="Sorokin D.Y."/>
            <person name="Khijniak T.V."/>
            <person name="Zakharycheva A.P."/>
            <person name="Boueva O.V."/>
            <person name="Ariskina E.V."/>
            <person name="Hahnke R.L."/>
            <person name="Bunk B."/>
            <person name="Sproer C."/>
            <person name="Schumann P."/>
            <person name="Evtushenko L.I."/>
            <person name="Kublanov I.V."/>
        </authorList>
    </citation>
    <scope>NUCLEOTIDE SEQUENCE</scope>
    <source>
        <strain evidence="3">DSM 106523</strain>
    </source>
</reference>
<sequence>MNSRHILLVARQVAQSGGQETVRQLATAVAAELGRRGDDSPVGACFLDGEAPSLVTALDQATDAGASEIVLVPTHLPPDRYLDVWLRRTHGHWVQTRGDQCASGLPTVAVTAPLALQPELVSTILAALADPVTAIGGVPGPFRSPAWSTIPRHRHHVLVCRGPRCAAYGAAAAADALSERIAAAGLADDTLVTSTGCLFPCNLGPLVVVHPEDVWYTAVDEELAGRIIDEHLAQGRVVADSRATTRLTTGR</sequence>
<dbReference type="Proteomes" id="UP000662857">
    <property type="component" value="Chromosome"/>
</dbReference>
<dbReference type="Gene3D" id="3.40.30.10">
    <property type="entry name" value="Glutaredoxin"/>
    <property type="match status" value="1"/>
</dbReference>
<keyword evidence="1" id="KW-0479">Metal-binding</keyword>
<accession>A0A895YIC5</accession>
<dbReference type="SUPFAM" id="SSF53800">
    <property type="entry name" value="Chelatase"/>
    <property type="match status" value="1"/>
</dbReference>
<dbReference type="InterPro" id="IPR036249">
    <property type="entry name" value="Thioredoxin-like_sf"/>
</dbReference>
<dbReference type="Pfam" id="PF01903">
    <property type="entry name" value="CbiX"/>
    <property type="match status" value="1"/>
</dbReference>
<dbReference type="Pfam" id="PF01257">
    <property type="entry name" value="2Fe-2S_thioredx"/>
    <property type="match status" value="1"/>
</dbReference>
<evidence type="ECO:0000313" key="3">
    <source>
        <dbReference type="EMBL" id="QSB15802.1"/>
    </source>
</evidence>
<dbReference type="CDD" id="cd02980">
    <property type="entry name" value="TRX_Fd_family"/>
    <property type="match status" value="1"/>
</dbReference>
<organism evidence="3 4">
    <name type="scientific">Natronosporangium hydrolyticum</name>
    <dbReference type="NCBI Taxonomy" id="2811111"/>
    <lineage>
        <taxon>Bacteria</taxon>
        <taxon>Bacillati</taxon>
        <taxon>Actinomycetota</taxon>
        <taxon>Actinomycetes</taxon>
        <taxon>Micromonosporales</taxon>
        <taxon>Micromonosporaceae</taxon>
        <taxon>Natronosporangium</taxon>
    </lineage>
</organism>